<comment type="caution">
    <text evidence="10">The sequence shown here is derived from an EMBL/GenBank/DDBJ whole genome shotgun (WGS) entry which is preliminary data.</text>
</comment>
<proteinExistence type="predicted"/>
<reference evidence="11" key="1">
    <citation type="journal article" date="2019" name="Int. J. Syst. Evol. Microbiol.">
        <title>The Global Catalogue of Microorganisms (GCM) 10K type strain sequencing project: providing services to taxonomists for standard genome sequencing and annotation.</title>
        <authorList>
            <consortium name="The Broad Institute Genomics Platform"/>
            <consortium name="The Broad Institute Genome Sequencing Center for Infectious Disease"/>
            <person name="Wu L."/>
            <person name="Ma J."/>
        </authorList>
    </citation>
    <scope>NUCLEOTIDE SEQUENCE [LARGE SCALE GENOMIC DNA]</scope>
    <source>
        <strain evidence="11">KCTC 42953</strain>
    </source>
</reference>
<dbReference type="InterPro" id="IPR020845">
    <property type="entry name" value="AMP-binding_CS"/>
</dbReference>
<keyword evidence="4" id="KW-0472">Membrane</keyword>
<name>A0ABV7J5S3_9GAMM</name>
<dbReference type="RefSeq" id="WP_077410347.1">
    <property type="nucleotide sequence ID" value="NZ_JBHRTS010000002.1"/>
</dbReference>
<evidence type="ECO:0000256" key="5">
    <source>
        <dbReference type="ARBA" id="ARBA00026121"/>
    </source>
</evidence>
<organism evidence="10 11">
    <name type="scientific">Marinicella sediminis</name>
    <dbReference type="NCBI Taxonomy" id="1792834"/>
    <lineage>
        <taxon>Bacteria</taxon>
        <taxon>Pseudomonadati</taxon>
        <taxon>Pseudomonadota</taxon>
        <taxon>Gammaproteobacteria</taxon>
        <taxon>Lysobacterales</taxon>
        <taxon>Marinicellaceae</taxon>
        <taxon>Marinicella</taxon>
    </lineage>
</organism>
<dbReference type="InterPro" id="IPR045851">
    <property type="entry name" value="AMP-bd_C_sf"/>
</dbReference>
<evidence type="ECO:0000256" key="4">
    <source>
        <dbReference type="ARBA" id="ARBA00023136"/>
    </source>
</evidence>
<dbReference type="SUPFAM" id="SSF56801">
    <property type="entry name" value="Acetyl-CoA synthetase-like"/>
    <property type="match status" value="1"/>
</dbReference>
<evidence type="ECO:0000256" key="1">
    <source>
        <dbReference type="ARBA" id="ARBA00004170"/>
    </source>
</evidence>
<evidence type="ECO:0000256" key="6">
    <source>
        <dbReference type="ARBA" id="ARBA00039545"/>
    </source>
</evidence>
<keyword evidence="3" id="KW-0436">Ligase</keyword>
<evidence type="ECO:0000259" key="9">
    <source>
        <dbReference type="Pfam" id="PF13193"/>
    </source>
</evidence>
<evidence type="ECO:0000256" key="2">
    <source>
        <dbReference type="ARBA" id="ARBA00005005"/>
    </source>
</evidence>
<dbReference type="EMBL" id="JBHRTS010000002">
    <property type="protein sequence ID" value="MFC3193518.1"/>
    <property type="molecule type" value="Genomic_DNA"/>
</dbReference>
<sequence length="552" mass="60659">MTTERPWLKQYRPGVPAEVGELPYETAADMMIDACQKYQTQDAFVNFGKAMTYQQLDEYSQQLAAFLQAHFKTGDSIAIMMPNVLQYPIAVLGILRAGMVVTNVNPLYTPRELKHQLNDAAAKAIIVIENTACTLSEVIEETGVQQVITATIGEMIGGLKGSIMDFMIKRVKKMVPPFDLPGAITFKEALKQGKSLAYTPVKRTLDDIAFLQYTGGTTGVSKGAMLTNRNMVSNVTQTRLWISNEIVDGDEIIITALPLYHIFALTANCLTFCQYGAKNILITNPRDMPGFVKELGQHKFTVLTGVNTLFNGLLNTPGFDQLDFSSFKFALGGGMAVQKATAMKWKEVTGVTLAEAYGLTETSPAACMNLIPMSEYNGTIGLPIPSTECQIQDDDGNPLPIGEAGELCIKGPQVMLGYLNRPDETAKTIVDGWLKTGDIAVMDEQGYFKIVDRKKDMILVSGFNVFPNEIEDAACLHPDIIESAAIGLPDEKSGEVVKLFVVRGSEDLNEKDVIDHCRANLTGYKVPKLIEFREELPKSNVGKILRKDLRPD</sequence>
<dbReference type="Proteomes" id="UP001595533">
    <property type="component" value="Unassembled WGS sequence"/>
</dbReference>
<gene>
    <name evidence="10" type="ORF">ACFODZ_04575</name>
</gene>
<accession>A0ABV7J5S3</accession>
<feature type="domain" description="AMP-binding enzyme C-terminal" evidence="9">
    <location>
        <begin position="469"/>
        <end position="543"/>
    </location>
</feature>
<evidence type="ECO:0000313" key="11">
    <source>
        <dbReference type="Proteomes" id="UP001595533"/>
    </source>
</evidence>
<dbReference type="Gene3D" id="2.30.38.10">
    <property type="entry name" value="Luciferase, Domain 3"/>
    <property type="match status" value="1"/>
</dbReference>
<comment type="subcellular location">
    <subcellularLocation>
        <location evidence="1">Membrane</location>
        <topology evidence="1">Peripheral membrane protein</topology>
    </subcellularLocation>
</comment>
<dbReference type="PANTHER" id="PTHR43767">
    <property type="entry name" value="LONG-CHAIN-FATTY-ACID--COA LIGASE"/>
    <property type="match status" value="1"/>
</dbReference>
<evidence type="ECO:0000256" key="3">
    <source>
        <dbReference type="ARBA" id="ARBA00022598"/>
    </source>
</evidence>
<dbReference type="Pfam" id="PF13193">
    <property type="entry name" value="AMP-binding_C"/>
    <property type="match status" value="1"/>
</dbReference>
<dbReference type="PROSITE" id="PS00455">
    <property type="entry name" value="AMP_BINDING"/>
    <property type="match status" value="1"/>
</dbReference>
<comment type="pathway">
    <text evidence="2">Lipid metabolism; fatty acid beta-oxidation.</text>
</comment>
<evidence type="ECO:0000259" key="8">
    <source>
        <dbReference type="Pfam" id="PF00501"/>
    </source>
</evidence>
<evidence type="ECO:0000313" key="10">
    <source>
        <dbReference type="EMBL" id="MFC3193518.1"/>
    </source>
</evidence>
<dbReference type="Gene3D" id="3.40.50.980">
    <property type="match status" value="2"/>
</dbReference>
<dbReference type="InterPro" id="IPR025110">
    <property type="entry name" value="AMP-bd_C"/>
</dbReference>
<dbReference type="Pfam" id="PF00501">
    <property type="entry name" value="AMP-binding"/>
    <property type="match status" value="1"/>
</dbReference>
<evidence type="ECO:0000256" key="7">
    <source>
        <dbReference type="ARBA" id="ARBA00042773"/>
    </source>
</evidence>
<dbReference type="PANTHER" id="PTHR43767:SF8">
    <property type="entry name" value="LONG-CHAIN-FATTY-ACID--COA LIGASE"/>
    <property type="match status" value="1"/>
</dbReference>
<keyword evidence="11" id="KW-1185">Reference proteome</keyword>
<dbReference type="InterPro" id="IPR050237">
    <property type="entry name" value="ATP-dep_AMP-bd_enzyme"/>
</dbReference>
<feature type="domain" description="AMP-dependent synthetase/ligase" evidence="8">
    <location>
        <begin position="34"/>
        <end position="419"/>
    </location>
</feature>
<dbReference type="EC" id="6.2.1.3" evidence="5"/>
<dbReference type="InterPro" id="IPR000873">
    <property type="entry name" value="AMP-dep_synth/lig_dom"/>
</dbReference>
<dbReference type="CDD" id="cd05936">
    <property type="entry name" value="FC-FACS_FadD_like"/>
    <property type="match status" value="1"/>
</dbReference>
<protein>
    <recommendedName>
        <fullName evidence="6">Long-chain-fatty-acid--CoA ligase</fullName>
        <ecNumber evidence="5">6.2.1.3</ecNumber>
    </recommendedName>
    <alternativeName>
        <fullName evidence="7">Long-chain acyl-CoA synthetase</fullName>
    </alternativeName>
</protein>
<dbReference type="Gene3D" id="3.30.300.30">
    <property type="match status" value="1"/>
</dbReference>